<proteinExistence type="predicted"/>
<comment type="caution">
    <text evidence="1">The sequence shown here is derived from an EMBL/GenBank/DDBJ whole genome shotgun (WGS) entry which is preliminary data.</text>
</comment>
<organism evidence="1">
    <name type="scientific">termite gut metagenome</name>
    <dbReference type="NCBI Taxonomy" id="433724"/>
    <lineage>
        <taxon>unclassified sequences</taxon>
        <taxon>metagenomes</taxon>
        <taxon>organismal metagenomes</taxon>
    </lineage>
</organism>
<protein>
    <submittedName>
        <fullName evidence="1">Uncharacterized protein</fullName>
    </submittedName>
</protein>
<dbReference type="EMBL" id="SNRY01000579">
    <property type="protein sequence ID" value="KAA6338894.1"/>
    <property type="molecule type" value="Genomic_DNA"/>
</dbReference>
<name>A0A5J4RYI0_9ZZZZ</name>
<gene>
    <name evidence="1" type="ORF">EZS27_013129</name>
</gene>
<evidence type="ECO:0000313" key="1">
    <source>
        <dbReference type="EMBL" id="KAA6338894.1"/>
    </source>
</evidence>
<reference evidence="1" key="1">
    <citation type="submission" date="2019-03" db="EMBL/GenBank/DDBJ databases">
        <title>Single cell metagenomics reveals metabolic interactions within the superorganism composed of flagellate Streblomastix strix and complex community of Bacteroidetes bacteria on its surface.</title>
        <authorList>
            <person name="Treitli S.C."/>
            <person name="Kolisko M."/>
            <person name="Husnik F."/>
            <person name="Keeling P."/>
            <person name="Hampl V."/>
        </authorList>
    </citation>
    <scope>NUCLEOTIDE SEQUENCE</scope>
    <source>
        <strain evidence="1">STM</strain>
    </source>
</reference>
<accession>A0A5J4RYI0</accession>
<dbReference type="AlphaFoldDB" id="A0A5J4RYI0"/>
<sequence length="63" mass="7317">MKKIILVILFSVILFSYEEDDNFRQESVNRTISPPSRSYAYINKYFLPLFSTYVQNSSVSGLS</sequence>